<evidence type="ECO:0000313" key="2">
    <source>
        <dbReference type="EMBL" id="BCU02991.1"/>
    </source>
</evidence>
<dbReference type="Proteomes" id="UP001253637">
    <property type="component" value="Segment"/>
</dbReference>
<dbReference type="GO" id="GO:0006950">
    <property type="term" value="P:response to stress"/>
    <property type="evidence" value="ECO:0007669"/>
    <property type="project" value="UniProtKB-ARBA"/>
</dbReference>
<dbReference type="CDD" id="cd19438">
    <property type="entry name" value="lipocalin_Blc-like"/>
    <property type="match status" value="1"/>
</dbReference>
<dbReference type="Gene3D" id="2.40.128.20">
    <property type="match status" value="1"/>
</dbReference>
<dbReference type="SUPFAM" id="SSF50814">
    <property type="entry name" value="Lipocalins"/>
    <property type="match status" value="1"/>
</dbReference>
<feature type="domain" description="Lipocalin/cytosolic fatty-acid binding" evidence="1">
    <location>
        <begin position="75"/>
        <end position="214"/>
    </location>
</feature>
<organism evidence="2 3">
    <name type="scientific">Pandoravirus japonicus</name>
    <dbReference type="NCBI Taxonomy" id="2823154"/>
    <lineage>
        <taxon>Viruses</taxon>
        <taxon>Pandoravirus</taxon>
    </lineage>
</organism>
<protein>
    <submittedName>
        <fullName evidence="2">Lipocalin domain containing protein</fullName>
    </submittedName>
</protein>
<dbReference type="PANTHER" id="PTHR10612">
    <property type="entry name" value="APOLIPOPROTEIN D"/>
    <property type="match status" value="1"/>
</dbReference>
<dbReference type="PANTHER" id="PTHR10612:SF34">
    <property type="entry name" value="APOLIPOPROTEIN D"/>
    <property type="match status" value="1"/>
</dbReference>
<evidence type="ECO:0000259" key="1">
    <source>
        <dbReference type="Pfam" id="PF08212"/>
    </source>
</evidence>
<dbReference type="InterPro" id="IPR047202">
    <property type="entry name" value="Lipocalin_Blc-like_dom"/>
</dbReference>
<reference evidence="2" key="1">
    <citation type="submission" date="2021-04" db="EMBL/GenBank/DDBJ databases">
        <title>Draft Genome Sequence of Pandoravirus japonicus, Isolated from the Sabaishi River of Niigata, Japan.</title>
        <authorList>
            <person name="Hosokawa N."/>
            <person name="Takahashi H."/>
            <person name="Aoki K."/>
            <person name="Takemura M."/>
        </authorList>
    </citation>
    <scope>NUCLEOTIDE SEQUENCE</scope>
</reference>
<dbReference type="InterPro" id="IPR012674">
    <property type="entry name" value="Calycin"/>
</dbReference>
<dbReference type="Pfam" id="PF08212">
    <property type="entry name" value="Lipocalin_2"/>
    <property type="match status" value="1"/>
</dbReference>
<accession>A0A811BRN0</accession>
<evidence type="ECO:0000313" key="3">
    <source>
        <dbReference type="Proteomes" id="UP001253637"/>
    </source>
</evidence>
<dbReference type="EMBL" id="LC625835">
    <property type="protein sequence ID" value="BCU02991.1"/>
    <property type="molecule type" value="Genomic_DNA"/>
</dbReference>
<sequence length="228" mass="24980">MTTWRRDDSTNNATDTVGAAADDKGRRWWQWWPGFGGSMAAAALRRVPDESSPLLASILGSGARCAPSSPSPVDVDWRRWAGTWYEAARLPTPYERACAAWKPRATYTPRSDSSTIDVVNECGDSQVRGVAHPVGVGRLWVDFGRGPEPSPDERALGNYVVLYVDPGYTQAVVATPDLQSAWALSRYPCPELDAVARLVERMHRLGIDTARLIVNRPGVSPAADMMPR</sequence>
<proteinExistence type="predicted"/>
<dbReference type="InterPro" id="IPR000566">
    <property type="entry name" value="Lipocln_cytosolic_FA-bd_dom"/>
</dbReference>
<name>A0A811BRN0_9VIRU</name>